<name>A0A067QRT7_ZOONE</name>
<evidence type="ECO:0000259" key="7">
    <source>
        <dbReference type="PROSITE" id="PS50157"/>
    </source>
</evidence>
<feature type="compositionally biased region" description="Polar residues" evidence="6">
    <location>
        <begin position="1177"/>
        <end position="1189"/>
    </location>
</feature>
<feature type="region of interest" description="Disordered" evidence="6">
    <location>
        <begin position="3281"/>
        <end position="3311"/>
    </location>
</feature>
<feature type="compositionally biased region" description="Basic residues" evidence="6">
    <location>
        <begin position="839"/>
        <end position="849"/>
    </location>
</feature>
<feature type="compositionally biased region" description="Polar residues" evidence="6">
    <location>
        <begin position="2858"/>
        <end position="2869"/>
    </location>
</feature>
<feature type="region of interest" description="Disordered" evidence="6">
    <location>
        <begin position="3877"/>
        <end position="3897"/>
    </location>
</feature>
<feature type="region of interest" description="Disordered" evidence="6">
    <location>
        <begin position="3471"/>
        <end position="3490"/>
    </location>
</feature>
<evidence type="ECO:0000256" key="6">
    <source>
        <dbReference type="SAM" id="MobiDB-lite"/>
    </source>
</evidence>
<dbReference type="OMA" id="WHEDDEM"/>
<evidence type="ECO:0000256" key="1">
    <source>
        <dbReference type="ARBA" id="ARBA00022723"/>
    </source>
</evidence>
<feature type="compositionally biased region" description="Polar residues" evidence="6">
    <location>
        <begin position="2713"/>
        <end position="2742"/>
    </location>
</feature>
<feature type="compositionally biased region" description="Basic and acidic residues" evidence="6">
    <location>
        <begin position="3973"/>
        <end position="3998"/>
    </location>
</feature>
<gene>
    <name evidence="8" type="ORF">L798_13448</name>
</gene>
<evidence type="ECO:0000256" key="3">
    <source>
        <dbReference type="ARBA" id="ARBA00022771"/>
    </source>
</evidence>
<feature type="compositionally biased region" description="Polar residues" evidence="6">
    <location>
        <begin position="3949"/>
        <end position="3962"/>
    </location>
</feature>
<feature type="region of interest" description="Disordered" evidence="6">
    <location>
        <begin position="3949"/>
        <end position="3998"/>
    </location>
</feature>
<feature type="compositionally biased region" description="Low complexity" evidence="6">
    <location>
        <begin position="1971"/>
        <end position="1981"/>
    </location>
</feature>
<dbReference type="GO" id="GO:0005634">
    <property type="term" value="C:nucleus"/>
    <property type="evidence" value="ECO:0007669"/>
    <property type="project" value="TreeGrafter"/>
</dbReference>
<evidence type="ECO:0000313" key="8">
    <source>
        <dbReference type="EMBL" id="KDR11442.1"/>
    </source>
</evidence>
<feature type="compositionally biased region" description="Polar residues" evidence="6">
    <location>
        <begin position="1023"/>
        <end position="1033"/>
    </location>
</feature>
<keyword evidence="4" id="KW-0862">Zinc</keyword>
<feature type="compositionally biased region" description="Low complexity" evidence="6">
    <location>
        <begin position="1276"/>
        <end position="1286"/>
    </location>
</feature>
<evidence type="ECO:0000256" key="2">
    <source>
        <dbReference type="ARBA" id="ARBA00022737"/>
    </source>
</evidence>
<feature type="compositionally biased region" description="Basic and acidic residues" evidence="6">
    <location>
        <begin position="3539"/>
        <end position="3559"/>
    </location>
</feature>
<feature type="region of interest" description="Disordered" evidence="6">
    <location>
        <begin position="3404"/>
        <end position="3446"/>
    </location>
</feature>
<dbReference type="PROSITE" id="PS00028">
    <property type="entry name" value="ZINC_FINGER_C2H2_1"/>
    <property type="match status" value="4"/>
</dbReference>
<feature type="region of interest" description="Disordered" evidence="6">
    <location>
        <begin position="3665"/>
        <end position="3684"/>
    </location>
</feature>
<feature type="region of interest" description="Disordered" evidence="6">
    <location>
        <begin position="832"/>
        <end position="863"/>
    </location>
</feature>
<feature type="region of interest" description="Disordered" evidence="6">
    <location>
        <begin position="973"/>
        <end position="1053"/>
    </location>
</feature>
<feature type="region of interest" description="Disordered" evidence="6">
    <location>
        <begin position="3328"/>
        <end position="3356"/>
    </location>
</feature>
<dbReference type="GO" id="GO:0043565">
    <property type="term" value="F:sequence-specific DNA binding"/>
    <property type="evidence" value="ECO:0007669"/>
    <property type="project" value="TreeGrafter"/>
</dbReference>
<dbReference type="PROSITE" id="PS50157">
    <property type="entry name" value="ZINC_FINGER_C2H2_2"/>
    <property type="match status" value="2"/>
</dbReference>
<feature type="compositionally biased region" description="Basic and acidic residues" evidence="6">
    <location>
        <begin position="1961"/>
        <end position="1970"/>
    </location>
</feature>
<feature type="region of interest" description="Disordered" evidence="6">
    <location>
        <begin position="2858"/>
        <end position="2888"/>
    </location>
</feature>
<feature type="compositionally biased region" description="Polar residues" evidence="6">
    <location>
        <begin position="3665"/>
        <end position="3680"/>
    </location>
</feature>
<feature type="compositionally biased region" description="Basic residues" evidence="6">
    <location>
        <begin position="3789"/>
        <end position="3804"/>
    </location>
</feature>
<dbReference type="EMBL" id="KK853097">
    <property type="protein sequence ID" value="KDR11442.1"/>
    <property type="molecule type" value="Genomic_DNA"/>
</dbReference>
<feature type="domain" description="C2H2-type" evidence="7">
    <location>
        <begin position="3388"/>
        <end position="3416"/>
    </location>
</feature>
<feature type="compositionally biased region" description="Basic residues" evidence="6">
    <location>
        <begin position="1764"/>
        <end position="1778"/>
    </location>
</feature>
<reference evidence="8 9" key="1">
    <citation type="journal article" date="2014" name="Nat. Commun.">
        <title>Molecular traces of alternative social organization in a termite genome.</title>
        <authorList>
            <person name="Terrapon N."/>
            <person name="Li C."/>
            <person name="Robertson H.M."/>
            <person name="Ji L."/>
            <person name="Meng X."/>
            <person name="Booth W."/>
            <person name="Chen Z."/>
            <person name="Childers C.P."/>
            <person name="Glastad K.M."/>
            <person name="Gokhale K."/>
            <person name="Gowin J."/>
            <person name="Gronenberg W."/>
            <person name="Hermansen R.A."/>
            <person name="Hu H."/>
            <person name="Hunt B.G."/>
            <person name="Huylmans A.K."/>
            <person name="Khalil S.M."/>
            <person name="Mitchell R.D."/>
            <person name="Munoz-Torres M.C."/>
            <person name="Mustard J.A."/>
            <person name="Pan H."/>
            <person name="Reese J.T."/>
            <person name="Scharf M.E."/>
            <person name="Sun F."/>
            <person name="Vogel H."/>
            <person name="Xiao J."/>
            <person name="Yang W."/>
            <person name="Yang Z."/>
            <person name="Yang Z."/>
            <person name="Zhou J."/>
            <person name="Zhu J."/>
            <person name="Brent C.S."/>
            <person name="Elsik C.G."/>
            <person name="Goodisman M.A."/>
            <person name="Liberles D.A."/>
            <person name="Roe R.M."/>
            <person name="Vargo E.L."/>
            <person name="Vilcinskas A."/>
            <person name="Wang J."/>
            <person name="Bornberg-Bauer E."/>
            <person name="Korb J."/>
            <person name="Zhang G."/>
            <person name="Liebig J."/>
        </authorList>
    </citation>
    <scope>NUCLEOTIDE SEQUENCE [LARGE SCALE GENOMIC DNA]</scope>
    <source>
        <tissue evidence="8">Whole organism</tissue>
    </source>
</reference>
<keyword evidence="3 5" id="KW-0863">Zinc-finger</keyword>
<dbReference type="InParanoid" id="A0A067QRT7"/>
<feature type="region of interest" description="Disordered" evidence="6">
    <location>
        <begin position="1961"/>
        <end position="2001"/>
    </location>
</feature>
<feature type="compositionally biased region" description="Polar residues" evidence="6">
    <location>
        <begin position="687"/>
        <end position="727"/>
    </location>
</feature>
<dbReference type="InterPro" id="IPR013087">
    <property type="entry name" value="Znf_C2H2_type"/>
</dbReference>
<feature type="region of interest" description="Disordered" evidence="6">
    <location>
        <begin position="543"/>
        <end position="575"/>
    </location>
</feature>
<sequence>MAECSKSVSAENSELTAENPQLLLPDIVYSMDICKPLPHESSDVVNINSGVVLETSDALKGKSKRASSVTQDGGELTSSRILRSNSSSLTKSVYFTEENETISLHQRLLRSKTEVAINDQLAGSGRVSRKSFAVSVTKPVESVSDFNDHHKADGNRVLRSSGTLKNDEPSVDQEGAGDMDVGHSKCRSKASTVSTHARHTRLRKFSRRVRGEQLQEEWQLDPETLFYCRIAGNIQENLLHHLDGKLEHEVTVMSRDWNRAGPSQPHVSATTTNQEEKHYHHHRAPWEKFNFPKNYDGRCGEGAVCLASYIKDMSHLDISTQLTMRQNLKRLTAAPPTSRSLADVSVEVSKDDVIGFSRGLCLSAKVCADRRRSLRSAASRGRDAPAAAPGGAASTFTASASLKRWSSADDVAAAGSVVELSGEWVRPRSYICAACGVMFGDLWDLEDHKYSQHPNVWCTHYEFDQAALEQGAEASKFQGGSMSPKDLCRRFLLVREAMETVSLPLLSSEVKCTKCERGFSTLPELHRHILECGGDTTWMLLPSPNTSGRRARKWRPFGSRRRRQQGSHRRGMKRNIPTTPVKQYFRARHRTVAGDSDSIQRMLANLPAKRSTRRVIQFSEDEIKTRSQGTMHSVSFASGVLRTSQKTGHRVVQSMQVKVTAADSSDSASKKLTVRTPKKLPAAPFVTSSVTSEQSYVPKQQLTVKKQPRSKSQPVASVPQSKSTGSDVQKKASRGGRSLSPATSKSEPVPLNGSEDTKQPSVHKCRGRSKKKQNLPSVCGELTEPTKKNDGPDIGMQEFDIDFGTGGSTETSNILAAMRIAMLEGVITETPPSVAASTKKVRKKSAKKHPCTEENETVSPGKRKKLVSGQKTLMKRKTKLSQSELEERFLRNKGYTHPDEITDEPIICKGCGLQFDNGSAELRHRKTCIYVPPEEDVGSNEVERSHPCSHCRAQFPSASTLLKHTQQCKAAVKGNAEATGEPSTSPKKTAAKAKTRNVDNNQVSTATSGKEEDYLGPKRSLANVGNSSENGSTKVKPGVTESKKQITKRSASNSRIIKRKKFDLANSTDDNLDATKKWLTGAENIRSCTTKRKVKSEKIFRTSPVAAKKKPDIVENTHSNPVEANKRLDNTRNLSNSPIKTKKKQNGTENDRNSAVGKKKKPCSSEDVSNGAVVLNGSVSGTQSANGSPRKTKKKKHNGTEIGSGNPLRTKTKLDASNRPVSKNKKLVELESSSDSPAGIGILEGVNGTCTGAKKQIRNTELGSGPVVSRKKQGNVRRSVSSSPVGSKKKLGSSRNYSLVESNRKFESTSNVSGGVVETGQQRPITQSDGVCPDGKEPLNHSESEIEMKRVECDGIENGAESVINNPAKRKKRLSIGGSGGGGPVTTNSRLENGEPANIILTGTKKKSGDIDVLKGAKTKSRRCDSMSDVVSERKDKCSSTGKGTCRPPNGDVDDKMPELQKEEPIENLKTETPSPKVEDLCDIPILSPVGFEPLGVGCEEKKSDADHGEMLRKNTAKKEQSLLVQGKKQAKVTVKKGTGLKQVTKTVEIRKPSPLIEKKDAVFEIPQIPLQIHPSKEEILVAVVEAGGLSSEGEVDCDDKPLAECLGVSVTSDKDEAEKDLWEQDVKKAASLSKQQKRKRAQHKNAILLWEGRYKEEAAEASTQPTEEDSNDDLLPISKLKEVIQKKTLPTEEIYSNVCGVVDENCLIGQMNSRVIEGSLVERNPLTVTGACEVFESENVAQHNIEEPLEIPDHVATFRRSAVKKGKRGRTQSRAHQKVGLPGGYPEAASVSGVHAGIQPEAGNIVIYKGKTRNYSEQVESQDSTRVENSVYLIGHEGDIKKKLKRQFDEMESRDDGSTDSTVMQEETRNCLFGGNQETNSSVVNEKIVTPLHLYEETSSTVGRKLMVTKRKKFGPRFESAASPLDPVNNAVTCVGRDKRTDHLVDDEHGIKILDVGERRKEMQRERRSSVVGKKSGVTKTKSKRQLDERSSQCKGNAVQTRCEMQEEETGELIGERVAGSDRANSVVGRKLIAAKRRSKHNSENRYDSGEVVDSTVDQGKYLRPISGKEAERNRLGIGEQQDGLALLCEEEETERHAKEPVVEAVSSCEEIKVGRRREVRNLTGKKMKANRLVDVAKETLQKDVKKANSLTNKTEETRQKIKIIIGKRRKRCLTIVGDQACRLISEEEDKPATYSVKEDVSLGYVGKGDQVKAVEISAKDELSVSISEEDDTVTSVADTDGTINLNCEAENMNVLTCTAEETTNTLVSVAEKTAKRLNTETGETGTSVCWKEETVSSLDGEEVIEDKFREKELSNLDINTSQPAVENEVGLFMHVKRKDVENMETGNVDDWEECAERMTDEQQEMNSEILGSDIAAGEKGAVPAKNENTDSPIHHENYLNPIIIQQGDMNNQIVQLDLSSSAVNIVSGTKAEESQVNVERPLRQARRTRCNTSYEELYTWSDVTSETEDSSQDLPDASVMTALCQDTDAPTYEQIAAMIVNGEHFFPSSSKKKKKKKLRNNSKQYRNGHLRRKRRKKQKLRTRLMKNKRSAVNDFIVTDIETGQEESQDSCESIELPEICKTAHRPMDTETDIKAIRRKKKKKRMKSLVKLESEGPENARVCNSDRSRQKRKSSVGSIFFCTLCNKHYSTNYNLMKHKLSLMHKRMSERYQPSIPTDVQKTDCEQWHSYALQNTTPKDTSQLVGQIIRTEQPNFATQRVETEQPSSENQKTETEPCNSDRQSVKNRQDPESVSLKNRQDPESVLHSVEIEQAYSSVHNTQFDESCSSLVESVESEHPFSSAVQNLETERSCVVLNENTECEEQCSAVQNVEGEEGYTAEPERTYTLMQNMDVEQFSSACTQSTSSQETEADESCASAEKPTSETDNEHILDTENAVQNSALDGAQQGTDPTQISSNAGARNDVAATGLSGIATVWTEHQANVTSEWLKKGRGLQQSMNSANWPASGEGQKQAGWFEGLVDNSEWVYTAGQWSQEMTWSREVNPDMNWNADSSQDDGTFFQSNSASLGSILDSVNQILDNERSADGLETTNRYPPYVDLLQSGTAEVNPNGGLRELQQAMGATDEEMAMLEQLGEGSWPLEDADIMDLDNQKSATATSTVASASTASTPTDAVSSRAAKLVEDTVGEGDRREEDGGAVSSVAVAQAAVTTRAVSGRSGLRTQDMQLARYESKDMVCPVCSRRFLGLTALRDHLAAAHNSSTRHRTQAVIKRPRIVPSSASEESGEPKRHVCLVCKELLPDEQGLADHVGVAHVERQNLAGKLPDQRPDGLGGSNHSTGGSGGGDEGLRSHMTSALGGLLTRALNNFLGKNRSQPSPPATQVPSPSVGSPVESLGRPLLTQPVARLLGRGLKMANRRHSSGSAGEQPFNCVDCDERFTSESNRNRHVARAHRGQQYRRLSTDSPLERTRTSSPLTSNESAASEVDTDSLPLSIRISNFCSEQSLVDSEPCKSQTAGFADSETSGETKDRSVVKCISSWKGEGSGTAAVQEADGTGRTACNSAEEEQLERATAAVARSADVGRRQEQEKLSESSRTDWRNGAKVKSSQPRSESLCGANDEDSIKAKAVAALRALNARDRRIRNGLPGTIGAAMWSGVSRKKSRGLDSDVRFRFPSVRKTPLSTNRYASLEEKKKKTVSNMVKCETMSQPNGGTEENRQQTPPSLPLDVAVSRSYDIYEFHDEAEQVRPPSEFGLAEFRLRAPLGKFVTDTGPSSDVEESKVAEWDSLLKDTQPVLGHEGVSSPAVLEDLENTEQEVFKPLRLSEETPKPKFSHSSRKHHSSKKKRWHRIIVDSEEDTSDTDTVAERHETRRVALDQRLNNHREREKCIDLEQRYEEGRGVKRHHVPCLSGVLVEDRQCGKRGKTARKPSKGSSKRATKTDLLMSVFAKSRQRNNCINSVAAGRSVPAKSQLCGTFSGPYRSAGTTGSVAGTVNKSDSGCSATSAPARRFATSSDDERVASGTKSESKKPKRGQEKMTAL</sequence>
<keyword evidence="1" id="KW-0479">Metal-binding</keyword>
<feature type="compositionally biased region" description="Basic residues" evidence="6">
    <location>
        <begin position="2512"/>
        <end position="2542"/>
    </location>
</feature>
<dbReference type="PANTHER" id="PTHR24408">
    <property type="entry name" value="ZINC FINGER PROTEIN"/>
    <property type="match status" value="1"/>
</dbReference>
<feature type="compositionally biased region" description="Polar residues" evidence="6">
    <location>
        <begin position="998"/>
        <end position="1008"/>
    </location>
</feature>
<feature type="region of interest" description="Disordered" evidence="6">
    <location>
        <begin position="3502"/>
        <end position="3576"/>
    </location>
</feature>
<feature type="region of interest" description="Disordered" evidence="6">
    <location>
        <begin position="3780"/>
        <end position="3804"/>
    </location>
</feature>
<evidence type="ECO:0000256" key="4">
    <source>
        <dbReference type="ARBA" id="ARBA00022833"/>
    </source>
</evidence>
<evidence type="ECO:0000256" key="5">
    <source>
        <dbReference type="PROSITE-ProRule" id="PRU00042"/>
    </source>
</evidence>
<feature type="compositionally biased region" description="Basic residues" evidence="6">
    <location>
        <begin position="3404"/>
        <end position="3415"/>
    </location>
</feature>
<feature type="domain" description="C2H2-type" evidence="7">
    <location>
        <begin position="2641"/>
        <end position="2670"/>
    </location>
</feature>
<feature type="region of interest" description="Disordered" evidence="6">
    <location>
        <begin position="1764"/>
        <end position="1785"/>
    </location>
</feature>
<dbReference type="eggNOG" id="ENOG502RZ2I">
    <property type="taxonomic scope" value="Eukaryota"/>
</dbReference>
<feature type="compositionally biased region" description="Basic residues" evidence="6">
    <location>
        <begin position="3878"/>
        <end position="3895"/>
    </location>
</feature>
<feature type="region of interest" description="Disordered" evidence="6">
    <location>
        <begin position="1435"/>
        <end position="1459"/>
    </location>
</feature>
<accession>A0A067QRT7</accession>
<feature type="compositionally biased region" description="Polar residues" evidence="6">
    <location>
        <begin position="3471"/>
        <end position="3483"/>
    </location>
</feature>
<feature type="compositionally biased region" description="Basic and acidic residues" evidence="6">
    <location>
        <begin position="146"/>
        <end position="156"/>
    </location>
</feature>
<feature type="region of interest" description="Disordered" evidence="6">
    <location>
        <begin position="257"/>
        <end position="278"/>
    </location>
</feature>
<protein>
    <recommendedName>
        <fullName evidence="7">C2H2-type domain-containing protein</fullName>
    </recommendedName>
</protein>
<feature type="region of interest" description="Disordered" evidence="6">
    <location>
        <begin position="2508"/>
        <end position="2542"/>
    </location>
</feature>
<feature type="compositionally biased region" description="Polar residues" evidence="6">
    <location>
        <begin position="3430"/>
        <end position="3440"/>
    </location>
</feature>
<dbReference type="PANTHER" id="PTHR24408:SF58">
    <property type="entry name" value="TRANSCRIPTION FACTOR (TFIIIA), PUTATIVE (AFU_ORTHOLOGUE AFUA_1G05150)-RELATED"/>
    <property type="match status" value="1"/>
</dbReference>
<feature type="compositionally biased region" description="Basic residues" evidence="6">
    <location>
        <begin position="549"/>
        <end position="573"/>
    </location>
</feature>
<proteinExistence type="predicted"/>
<dbReference type="GO" id="GO:0008270">
    <property type="term" value="F:zinc ion binding"/>
    <property type="evidence" value="ECO:0007669"/>
    <property type="project" value="UniProtKB-KW"/>
</dbReference>
<keyword evidence="9" id="KW-1185">Reference proteome</keyword>
<feature type="region of interest" description="Disordered" evidence="6">
    <location>
        <begin position="2713"/>
        <end position="2764"/>
    </location>
</feature>
<feature type="region of interest" description="Disordered" evidence="6">
    <location>
        <begin position="1261"/>
        <end position="1341"/>
    </location>
</feature>
<feature type="region of interest" description="Disordered" evidence="6">
    <location>
        <begin position="1372"/>
        <end position="1392"/>
    </location>
</feature>
<dbReference type="Proteomes" id="UP000027135">
    <property type="component" value="Unassembled WGS sequence"/>
</dbReference>
<feature type="compositionally biased region" description="Low complexity" evidence="6">
    <location>
        <begin position="3342"/>
        <end position="3351"/>
    </location>
</feature>
<dbReference type="SMART" id="SM00355">
    <property type="entry name" value="ZnF_C2H2"/>
    <property type="match status" value="7"/>
</dbReference>
<organism evidence="8 9">
    <name type="scientific">Zootermopsis nevadensis</name>
    <name type="common">Dampwood termite</name>
    <dbReference type="NCBI Taxonomy" id="136037"/>
    <lineage>
        <taxon>Eukaryota</taxon>
        <taxon>Metazoa</taxon>
        <taxon>Ecdysozoa</taxon>
        <taxon>Arthropoda</taxon>
        <taxon>Hexapoda</taxon>
        <taxon>Insecta</taxon>
        <taxon>Pterygota</taxon>
        <taxon>Neoptera</taxon>
        <taxon>Polyneoptera</taxon>
        <taxon>Dictyoptera</taxon>
        <taxon>Blattodea</taxon>
        <taxon>Blattoidea</taxon>
        <taxon>Termitoidae</taxon>
        <taxon>Termopsidae</taxon>
        <taxon>Zootermopsis</taxon>
    </lineage>
</organism>
<dbReference type="Gene3D" id="3.30.160.60">
    <property type="entry name" value="Classic Zinc Finger"/>
    <property type="match status" value="2"/>
</dbReference>
<feature type="compositionally biased region" description="Basic residues" evidence="6">
    <location>
        <begin position="761"/>
        <end position="773"/>
    </location>
</feature>
<keyword evidence="2" id="KW-0677">Repeat</keyword>
<feature type="compositionally biased region" description="Polar residues" evidence="6">
    <location>
        <begin position="1308"/>
        <end position="1329"/>
    </location>
</feature>
<evidence type="ECO:0000313" key="9">
    <source>
        <dbReference type="Proteomes" id="UP000027135"/>
    </source>
</evidence>
<feature type="region of interest" description="Disordered" evidence="6">
    <location>
        <begin position="1102"/>
        <end position="1239"/>
    </location>
</feature>
<dbReference type="GO" id="GO:0000981">
    <property type="term" value="F:DNA-binding transcription factor activity, RNA polymerase II-specific"/>
    <property type="evidence" value="ECO:0007669"/>
    <property type="project" value="TreeGrafter"/>
</dbReference>
<feature type="region of interest" description="Disordered" evidence="6">
    <location>
        <begin position="144"/>
        <end position="199"/>
    </location>
</feature>
<feature type="region of interest" description="Disordered" evidence="6">
    <location>
        <begin position="687"/>
        <end position="806"/>
    </location>
</feature>